<organism evidence="1 2">
    <name type="scientific">Anopheles culicifacies</name>
    <dbReference type="NCBI Taxonomy" id="139723"/>
    <lineage>
        <taxon>Eukaryota</taxon>
        <taxon>Metazoa</taxon>
        <taxon>Ecdysozoa</taxon>
        <taxon>Arthropoda</taxon>
        <taxon>Hexapoda</taxon>
        <taxon>Insecta</taxon>
        <taxon>Pterygota</taxon>
        <taxon>Neoptera</taxon>
        <taxon>Endopterygota</taxon>
        <taxon>Diptera</taxon>
        <taxon>Nematocera</taxon>
        <taxon>Culicoidea</taxon>
        <taxon>Culicidae</taxon>
        <taxon>Anophelinae</taxon>
        <taxon>Anopheles</taxon>
        <taxon>culicifacies species complex</taxon>
    </lineage>
</organism>
<evidence type="ECO:0000313" key="1">
    <source>
        <dbReference type="EnsemblMetazoa" id="ACUA018154-PA"/>
    </source>
</evidence>
<reference evidence="2" key="1">
    <citation type="submission" date="2013-09" db="EMBL/GenBank/DDBJ databases">
        <title>The Genome Sequence of Anopheles culicifacies species A.</title>
        <authorList>
            <consortium name="The Broad Institute Genomics Platform"/>
            <person name="Neafsey D.E."/>
            <person name="Besansky N."/>
            <person name="Howell P."/>
            <person name="Walton C."/>
            <person name="Young S.K."/>
            <person name="Zeng Q."/>
            <person name="Gargeya S."/>
            <person name="Fitzgerald M."/>
            <person name="Haas B."/>
            <person name="Abouelleil A."/>
            <person name="Allen A.W."/>
            <person name="Alvarado L."/>
            <person name="Arachchi H.M."/>
            <person name="Berlin A.M."/>
            <person name="Chapman S.B."/>
            <person name="Gainer-Dewar J."/>
            <person name="Goldberg J."/>
            <person name="Griggs A."/>
            <person name="Gujja S."/>
            <person name="Hansen M."/>
            <person name="Howarth C."/>
            <person name="Imamovic A."/>
            <person name="Ireland A."/>
            <person name="Larimer J."/>
            <person name="McCowan C."/>
            <person name="Murphy C."/>
            <person name="Pearson M."/>
            <person name="Poon T.W."/>
            <person name="Priest M."/>
            <person name="Roberts A."/>
            <person name="Saif S."/>
            <person name="Shea T."/>
            <person name="Sisk P."/>
            <person name="Sykes S."/>
            <person name="Wortman J."/>
            <person name="Nusbaum C."/>
            <person name="Birren B."/>
        </authorList>
    </citation>
    <scope>NUCLEOTIDE SEQUENCE [LARGE SCALE GENOMIC DNA]</scope>
    <source>
        <strain evidence="2">A-37</strain>
    </source>
</reference>
<keyword evidence="2" id="KW-1185">Reference proteome</keyword>
<dbReference type="VEuPathDB" id="VectorBase:ACUA018154"/>
<dbReference type="AlphaFoldDB" id="A0A182MH48"/>
<name>A0A182MH48_9DIPT</name>
<dbReference type="EnsemblMetazoa" id="ACUA018154-RA">
    <property type="protein sequence ID" value="ACUA018154-PA"/>
    <property type="gene ID" value="ACUA018154"/>
</dbReference>
<dbReference type="Proteomes" id="UP000075883">
    <property type="component" value="Unassembled WGS sequence"/>
</dbReference>
<evidence type="ECO:0000313" key="2">
    <source>
        <dbReference type="Proteomes" id="UP000075883"/>
    </source>
</evidence>
<protein>
    <submittedName>
        <fullName evidence="1">Uncharacterized protein</fullName>
    </submittedName>
</protein>
<proteinExistence type="predicted"/>
<sequence>MFCTPTARIFSWSTSAANTSTMFANWSMIRRKSVSSGSVEILNPIENYKSSTNPVSPKCSDTQTPTLQSANQRTQHVHVEDEAASELAASAAETSSAIDATAAAASVSSVASASLPADTPLLPSVVEDASSALAVASVLTFFVADDTASASLSSTVPATELDAVRFRDPAPVKFGLN</sequence>
<accession>A0A182MH48</accession>
<reference evidence="1" key="2">
    <citation type="submission" date="2020-05" db="UniProtKB">
        <authorList>
            <consortium name="EnsemblMetazoa"/>
        </authorList>
    </citation>
    <scope>IDENTIFICATION</scope>
    <source>
        <strain evidence="1">A-37</strain>
    </source>
</reference>
<dbReference type="EMBL" id="AXCM01005227">
    <property type="status" value="NOT_ANNOTATED_CDS"/>
    <property type="molecule type" value="Genomic_DNA"/>
</dbReference>